<dbReference type="Proteomes" id="UP000198790">
    <property type="component" value="Unassembled WGS sequence"/>
</dbReference>
<proteinExistence type="predicted"/>
<accession>A0A1I1C5H6</accession>
<keyword evidence="1" id="KW-1133">Transmembrane helix</keyword>
<keyword evidence="3" id="KW-1185">Reference proteome</keyword>
<dbReference type="OrthoDB" id="9811293at2"/>
<feature type="transmembrane region" description="Helical" evidence="1">
    <location>
        <begin position="202"/>
        <end position="220"/>
    </location>
</feature>
<dbReference type="STRING" id="237018.SAMN04489723_1234"/>
<sequence>MHMIAQAPPEAQNKRLIIAKIAVVVLYAVGVVGLSLPEYRELFLKLTPAQLLLTLVILLGYHKGWSDAFPIFATAAFWIGFGAEIIGIHTGYLFGDYVYGTTLGPKLWDVPIVIGVNWFILVYLTGTVFHKATDNDYYAALLGATAMTVIDYIMEPVAVALDFWYWKFEIIPAGNYFAWFGVAFLIHLIYRKANFDRENPLAAWMLVAMILFFTILNFTLEL</sequence>
<evidence type="ECO:0000313" key="3">
    <source>
        <dbReference type="Proteomes" id="UP000198790"/>
    </source>
</evidence>
<feature type="transmembrane region" description="Helical" evidence="1">
    <location>
        <begin position="107"/>
        <end position="125"/>
    </location>
</feature>
<feature type="transmembrane region" description="Helical" evidence="1">
    <location>
        <begin position="137"/>
        <end position="154"/>
    </location>
</feature>
<keyword evidence="1" id="KW-0812">Transmembrane</keyword>
<dbReference type="AlphaFoldDB" id="A0A1I1C5H6"/>
<dbReference type="PANTHER" id="PTHR39419">
    <property type="entry name" value="SLL0814 PROTEIN"/>
    <property type="match status" value="1"/>
</dbReference>
<dbReference type="PANTHER" id="PTHR39419:SF1">
    <property type="entry name" value="SLL0814 PROTEIN"/>
    <property type="match status" value="1"/>
</dbReference>
<feature type="transmembrane region" description="Helical" evidence="1">
    <location>
        <begin position="68"/>
        <end position="95"/>
    </location>
</feature>
<reference evidence="2 3" key="1">
    <citation type="submission" date="2016-10" db="EMBL/GenBank/DDBJ databases">
        <authorList>
            <person name="de Groot N.N."/>
        </authorList>
    </citation>
    <scope>NUCLEOTIDE SEQUENCE [LARGE SCALE GENOMIC DNA]</scope>
    <source>
        <strain evidence="2 3">DSM 23399</strain>
    </source>
</reference>
<keyword evidence="1" id="KW-0472">Membrane</keyword>
<gene>
    <name evidence="2" type="ORF">SAMN04489723_1234</name>
</gene>
<organism evidence="2 3">
    <name type="scientific">Algoriphagus aquimarinus</name>
    <dbReference type="NCBI Taxonomy" id="237018"/>
    <lineage>
        <taxon>Bacteria</taxon>
        <taxon>Pseudomonadati</taxon>
        <taxon>Bacteroidota</taxon>
        <taxon>Cytophagia</taxon>
        <taxon>Cytophagales</taxon>
        <taxon>Cyclobacteriaceae</taxon>
        <taxon>Algoriphagus</taxon>
    </lineage>
</organism>
<dbReference type="EMBL" id="FOKK01000023">
    <property type="protein sequence ID" value="SFB57915.1"/>
    <property type="molecule type" value="Genomic_DNA"/>
</dbReference>
<evidence type="ECO:0000313" key="2">
    <source>
        <dbReference type="EMBL" id="SFB57915.1"/>
    </source>
</evidence>
<feature type="transmembrane region" description="Helical" evidence="1">
    <location>
        <begin position="174"/>
        <end position="190"/>
    </location>
</feature>
<feature type="transmembrane region" description="Helical" evidence="1">
    <location>
        <begin position="16"/>
        <end position="36"/>
    </location>
</feature>
<name>A0A1I1C5H6_9BACT</name>
<protein>
    <submittedName>
        <fullName evidence="2">Putative membrane protein</fullName>
    </submittedName>
</protein>
<dbReference type="Pfam" id="PF04240">
    <property type="entry name" value="Caroten_synth"/>
    <property type="match status" value="1"/>
</dbReference>
<dbReference type="InterPro" id="IPR007354">
    <property type="entry name" value="CruF-like"/>
</dbReference>
<evidence type="ECO:0000256" key="1">
    <source>
        <dbReference type="SAM" id="Phobius"/>
    </source>
</evidence>
<feature type="transmembrane region" description="Helical" evidence="1">
    <location>
        <begin position="42"/>
        <end position="61"/>
    </location>
</feature>